<reference evidence="1" key="1">
    <citation type="journal article" date="2021" name="Proc. Natl. Acad. Sci. U.S.A.">
        <title>A Catalog of Tens of Thousands of Viruses from Human Metagenomes Reveals Hidden Associations with Chronic Diseases.</title>
        <authorList>
            <person name="Tisza M.J."/>
            <person name="Buck C.B."/>
        </authorList>
    </citation>
    <scope>NUCLEOTIDE SEQUENCE</scope>
    <source>
        <strain evidence="1">Ctrgt10</strain>
    </source>
</reference>
<evidence type="ECO:0000313" key="1">
    <source>
        <dbReference type="EMBL" id="DAD78095.1"/>
    </source>
</evidence>
<name>A0A8S5M7M3_9CAUD</name>
<organism evidence="1">
    <name type="scientific">Siphoviridae sp. ctrgt10</name>
    <dbReference type="NCBI Taxonomy" id="2826479"/>
    <lineage>
        <taxon>Viruses</taxon>
        <taxon>Duplodnaviria</taxon>
        <taxon>Heunggongvirae</taxon>
        <taxon>Uroviricota</taxon>
        <taxon>Caudoviricetes</taxon>
    </lineage>
</organism>
<protein>
    <submittedName>
        <fullName evidence="1">Uncharacterized protein</fullName>
    </submittedName>
</protein>
<proteinExistence type="predicted"/>
<sequence length="124" mass="14325">MNSFIKEQLKKCKVAELPNLEQAKEVLFIPKKEPEKEPELNHYYIIELEDYVINEPEGFTLSANWNKGTKPTCSYYKVQVVQLLGKMVKVSGISYDVINSTDLSDVWTGWLPRASFHIKKELCV</sequence>
<accession>A0A8S5M7M3</accession>
<dbReference type="EMBL" id="BK014839">
    <property type="protein sequence ID" value="DAD78095.1"/>
    <property type="molecule type" value="Genomic_DNA"/>
</dbReference>